<dbReference type="GO" id="GO:0005880">
    <property type="term" value="C:nuclear microtubule"/>
    <property type="evidence" value="ECO:0007669"/>
    <property type="project" value="TreeGrafter"/>
</dbReference>
<comment type="caution">
    <text evidence="3">The sequence shown here is derived from an EMBL/GenBank/DDBJ whole genome shotgun (WGS) entry which is preliminary data.</text>
</comment>
<evidence type="ECO:0000256" key="2">
    <source>
        <dbReference type="SAM" id="MobiDB-lite"/>
    </source>
</evidence>
<feature type="compositionally biased region" description="Polar residues" evidence="2">
    <location>
        <begin position="161"/>
        <end position="172"/>
    </location>
</feature>
<protein>
    <submittedName>
        <fullName evidence="3">Uncharacterized protein</fullName>
    </submittedName>
</protein>
<feature type="compositionally biased region" description="Polar residues" evidence="2">
    <location>
        <begin position="299"/>
        <end position="308"/>
    </location>
</feature>
<reference evidence="3" key="2">
    <citation type="submission" date="2021-02" db="EMBL/GenBank/DDBJ databases">
        <authorList>
            <person name="Kimball J.A."/>
            <person name="Haas M.W."/>
            <person name="Macchietto M."/>
            <person name="Kono T."/>
            <person name="Duquette J."/>
            <person name="Shao M."/>
        </authorList>
    </citation>
    <scope>NUCLEOTIDE SEQUENCE</scope>
    <source>
        <tissue evidence="3">Fresh leaf tissue</tissue>
    </source>
</reference>
<dbReference type="AlphaFoldDB" id="A0A8J5WFW1"/>
<dbReference type="PANTHER" id="PTHR31807:SF35">
    <property type="entry name" value="AUGMIN SUBUNIT 8"/>
    <property type="match status" value="1"/>
</dbReference>
<proteinExistence type="inferred from homology"/>
<feature type="region of interest" description="Disordered" evidence="2">
    <location>
        <begin position="46"/>
        <end position="186"/>
    </location>
</feature>
<feature type="compositionally biased region" description="Low complexity" evidence="2">
    <location>
        <begin position="287"/>
        <end position="298"/>
    </location>
</feature>
<dbReference type="GO" id="GO:0008017">
    <property type="term" value="F:microtubule binding"/>
    <property type="evidence" value="ECO:0007669"/>
    <property type="project" value="TreeGrafter"/>
</dbReference>
<evidence type="ECO:0000313" key="4">
    <source>
        <dbReference type="Proteomes" id="UP000729402"/>
    </source>
</evidence>
<dbReference type="EMBL" id="JAAALK010000082">
    <property type="protein sequence ID" value="KAG8087534.1"/>
    <property type="molecule type" value="Genomic_DNA"/>
</dbReference>
<feature type="compositionally biased region" description="Polar residues" evidence="2">
    <location>
        <begin position="222"/>
        <end position="245"/>
    </location>
</feature>
<feature type="region of interest" description="Disordered" evidence="2">
    <location>
        <begin position="215"/>
        <end position="250"/>
    </location>
</feature>
<feature type="compositionally biased region" description="Basic and acidic residues" evidence="2">
    <location>
        <begin position="1"/>
        <end position="10"/>
    </location>
</feature>
<dbReference type="EMBL" id="JAAALK010000082">
    <property type="protein sequence ID" value="KAG8087535.1"/>
    <property type="molecule type" value="Genomic_DNA"/>
</dbReference>
<sequence>MDAVKGEGRKAAASLRRPLETSEKNIVAKAGRMREVASRFKPGVLAEPAAAASPARRCTSPCRTRALAAEGTVSTKKAPSAERRRSSTPSGGSAASRSITPVRNAAAATEVHSISRRAASTKPPDGLWASARSSSPLLQPESVAMATTPAKKRHKLVPGPSSDQTKVQARTVSDTERKRSPLRGKNIVNQCENARPSETHNKRVVEQHRWPAAMVSGHGSAGLTSRSNGLSDTGIRSVTSSNPSRGHSPRRIYQSEVTANGQNQPLNGLAKRLAMNESRMEHKAESSSDVSSQTSEGSKSATRQSRTLFSPVPILHRSSSPNKVLSAASSTATAFQSPLRTRPLAPGRSRCCSTGQSVVVQPVFNYIVDARKGKKNASQMENIHQLRLLYNRYLQWQFVNDRSENTLSFQKKSVETILYSVWKSFLKLRDSVTVRRIDVQLLQQDFKLYYILKEQIAYLEHWPALEEENGSTLIGAVEALQACTLRLPVTTEAQADAVAIKNALSSAVDVMQALSSSILNLLSKVEGRTSLVSELSDMAGQEKVTLGECRELLSMAAKLQVQESSLRTHLMQLREGVLG</sequence>
<dbReference type="InterPro" id="IPR007573">
    <property type="entry name" value="QWRF"/>
</dbReference>
<evidence type="ECO:0000256" key="1">
    <source>
        <dbReference type="ARBA" id="ARBA00010016"/>
    </source>
</evidence>
<feature type="region of interest" description="Disordered" evidence="2">
    <location>
        <begin position="278"/>
        <end position="325"/>
    </location>
</feature>
<feature type="compositionally biased region" description="Polar residues" evidence="2">
    <location>
        <begin position="87"/>
        <end position="101"/>
    </location>
</feature>
<dbReference type="GO" id="GO:0051225">
    <property type="term" value="P:spindle assembly"/>
    <property type="evidence" value="ECO:0007669"/>
    <property type="project" value="TreeGrafter"/>
</dbReference>
<reference evidence="3" key="1">
    <citation type="journal article" date="2021" name="bioRxiv">
        <title>Whole Genome Assembly and Annotation of Northern Wild Rice, Zizania palustris L., Supports a Whole Genome Duplication in the Zizania Genus.</title>
        <authorList>
            <person name="Haas M."/>
            <person name="Kono T."/>
            <person name="Macchietto M."/>
            <person name="Millas R."/>
            <person name="McGilp L."/>
            <person name="Shao M."/>
            <person name="Duquette J."/>
            <person name="Hirsch C.N."/>
            <person name="Kimball J."/>
        </authorList>
    </citation>
    <scope>NUCLEOTIDE SEQUENCE</scope>
    <source>
        <tissue evidence="3">Fresh leaf tissue</tissue>
    </source>
</reference>
<dbReference type="Proteomes" id="UP000729402">
    <property type="component" value="Unassembled WGS sequence"/>
</dbReference>
<keyword evidence="4" id="KW-1185">Reference proteome</keyword>
<dbReference type="PANTHER" id="PTHR31807">
    <property type="entry name" value="AUGMIN FAMILY MEMBER"/>
    <property type="match status" value="1"/>
</dbReference>
<dbReference type="OrthoDB" id="1924320at2759"/>
<organism evidence="3 4">
    <name type="scientific">Zizania palustris</name>
    <name type="common">Northern wild rice</name>
    <dbReference type="NCBI Taxonomy" id="103762"/>
    <lineage>
        <taxon>Eukaryota</taxon>
        <taxon>Viridiplantae</taxon>
        <taxon>Streptophyta</taxon>
        <taxon>Embryophyta</taxon>
        <taxon>Tracheophyta</taxon>
        <taxon>Spermatophyta</taxon>
        <taxon>Magnoliopsida</taxon>
        <taxon>Liliopsida</taxon>
        <taxon>Poales</taxon>
        <taxon>Poaceae</taxon>
        <taxon>BOP clade</taxon>
        <taxon>Oryzoideae</taxon>
        <taxon>Oryzeae</taxon>
        <taxon>Zizaniinae</taxon>
        <taxon>Zizania</taxon>
    </lineage>
</organism>
<dbReference type="GO" id="GO:0005737">
    <property type="term" value="C:cytoplasm"/>
    <property type="evidence" value="ECO:0007669"/>
    <property type="project" value="TreeGrafter"/>
</dbReference>
<dbReference type="Pfam" id="PF04484">
    <property type="entry name" value="QWRF"/>
    <property type="match status" value="1"/>
</dbReference>
<name>A0A8J5WFW1_ZIZPA</name>
<dbReference type="EMBL" id="JAAALK010000082">
    <property type="protein sequence ID" value="KAG8087533.1"/>
    <property type="molecule type" value="Genomic_DNA"/>
</dbReference>
<feature type="compositionally biased region" description="Low complexity" evidence="2">
    <location>
        <begin position="46"/>
        <end position="55"/>
    </location>
</feature>
<gene>
    <name evidence="3" type="ORF">GUJ93_ZPchr0010g10154</name>
</gene>
<evidence type="ECO:0000313" key="3">
    <source>
        <dbReference type="EMBL" id="KAG8087534.1"/>
    </source>
</evidence>
<comment type="similarity">
    <text evidence="1">Belongs to the QWRF family.</text>
</comment>
<accession>A0A8J5WFW1</accession>
<feature type="region of interest" description="Disordered" evidence="2">
    <location>
        <begin position="1"/>
        <end position="23"/>
    </location>
</feature>